<evidence type="ECO:0000259" key="7">
    <source>
        <dbReference type="Pfam" id="PF04542"/>
    </source>
</evidence>
<dbReference type="InterPro" id="IPR036388">
    <property type="entry name" value="WH-like_DNA-bd_sf"/>
</dbReference>
<sequence length="198" mass="22920">MAIDPPFDDSQTESALRRVRSGETAAFETVVRGYERPLRAWLAAHAPPGVDVDEIAQRSFLAAFTRLDEYQPGTEFAAWLFTIARFQLRTETTRLRRIADYHARYGPDLLQRELDRRSDETPEMWTMRLESLQMCLDSLGDSLRRFVTWRYDEEIPLEEMAARCDRSVPAVKKQLWKVRQKLQSCIETRMATAKGGSS</sequence>
<dbReference type="SUPFAM" id="SSF88946">
    <property type="entry name" value="Sigma2 domain of RNA polymerase sigma factors"/>
    <property type="match status" value="1"/>
</dbReference>
<dbReference type="PROSITE" id="PS01063">
    <property type="entry name" value="SIGMA70_ECF"/>
    <property type="match status" value="1"/>
</dbReference>
<dbReference type="InterPro" id="IPR007627">
    <property type="entry name" value="RNA_pol_sigma70_r2"/>
</dbReference>
<dbReference type="InterPro" id="IPR039425">
    <property type="entry name" value="RNA_pol_sigma-70-like"/>
</dbReference>
<keyword evidence="9" id="KW-1185">Reference proteome</keyword>
<dbReference type="NCBIfam" id="TIGR02937">
    <property type="entry name" value="sigma70-ECF"/>
    <property type="match status" value="1"/>
</dbReference>
<dbReference type="Proteomes" id="UP000321353">
    <property type="component" value="Chromosome"/>
</dbReference>
<dbReference type="InterPro" id="IPR014284">
    <property type="entry name" value="RNA_pol_sigma-70_dom"/>
</dbReference>
<reference evidence="8 9" key="1">
    <citation type="submission" date="2019-02" db="EMBL/GenBank/DDBJ databases">
        <title>Planctomycetal bacteria perform biofilm scaping via a novel small molecule.</title>
        <authorList>
            <person name="Jeske O."/>
            <person name="Boedeker C."/>
            <person name="Wiegand S."/>
            <person name="Breitling P."/>
            <person name="Kallscheuer N."/>
            <person name="Jogler M."/>
            <person name="Rohde M."/>
            <person name="Petersen J."/>
            <person name="Medema M.H."/>
            <person name="Surup F."/>
            <person name="Jogler C."/>
        </authorList>
    </citation>
    <scope>NUCLEOTIDE SEQUENCE [LARGE SCALE GENOMIC DNA]</scope>
    <source>
        <strain evidence="8 9">Mal15</strain>
    </source>
</reference>
<accession>A0A5B9MR60</accession>
<dbReference type="Gene3D" id="1.10.10.10">
    <property type="entry name" value="Winged helix-like DNA-binding domain superfamily/Winged helix DNA-binding domain"/>
    <property type="match status" value="1"/>
</dbReference>
<dbReference type="InterPro" id="IPR013324">
    <property type="entry name" value="RNA_pol_sigma_r3/r4-like"/>
</dbReference>
<proteinExistence type="inferred from homology"/>
<evidence type="ECO:0000256" key="4">
    <source>
        <dbReference type="ARBA" id="ARBA00023125"/>
    </source>
</evidence>
<gene>
    <name evidence="8" type="primary">rpoE_9</name>
    <name evidence="8" type="ORF">Mal15_68620</name>
</gene>
<dbReference type="EMBL" id="CP036264">
    <property type="protein sequence ID" value="QEG02741.1"/>
    <property type="molecule type" value="Genomic_DNA"/>
</dbReference>
<dbReference type="RefSeq" id="WP_147871638.1">
    <property type="nucleotide sequence ID" value="NZ_CP036264.1"/>
</dbReference>
<feature type="domain" description="RNA polymerase sigma-70 region 2" evidence="7">
    <location>
        <begin position="31"/>
        <end position="97"/>
    </location>
</feature>
<dbReference type="Gene3D" id="1.10.1740.10">
    <property type="match status" value="1"/>
</dbReference>
<dbReference type="SUPFAM" id="SSF88659">
    <property type="entry name" value="Sigma3 and sigma4 domains of RNA polymerase sigma factors"/>
    <property type="match status" value="1"/>
</dbReference>
<dbReference type="AlphaFoldDB" id="A0A5B9MR60"/>
<evidence type="ECO:0000256" key="2">
    <source>
        <dbReference type="ARBA" id="ARBA00023015"/>
    </source>
</evidence>
<dbReference type="KEGG" id="smam:Mal15_68620"/>
<evidence type="ECO:0000256" key="6">
    <source>
        <dbReference type="RuleBase" id="RU000716"/>
    </source>
</evidence>
<evidence type="ECO:0000256" key="3">
    <source>
        <dbReference type="ARBA" id="ARBA00023082"/>
    </source>
</evidence>
<keyword evidence="5 6" id="KW-0804">Transcription</keyword>
<evidence type="ECO:0000256" key="1">
    <source>
        <dbReference type="ARBA" id="ARBA00010641"/>
    </source>
</evidence>
<protein>
    <recommendedName>
        <fullName evidence="6">RNA polymerase sigma factor</fullName>
    </recommendedName>
</protein>
<keyword evidence="2 6" id="KW-0805">Transcription regulation</keyword>
<keyword evidence="3 6" id="KW-0731">Sigma factor</keyword>
<name>A0A5B9MR60_9BACT</name>
<evidence type="ECO:0000313" key="8">
    <source>
        <dbReference type="EMBL" id="QEG02741.1"/>
    </source>
</evidence>
<comment type="similarity">
    <text evidence="1 6">Belongs to the sigma-70 factor family. ECF subfamily.</text>
</comment>
<dbReference type="PANTHER" id="PTHR43133:SF51">
    <property type="entry name" value="RNA POLYMERASE SIGMA FACTOR"/>
    <property type="match status" value="1"/>
</dbReference>
<dbReference type="Pfam" id="PF04542">
    <property type="entry name" value="Sigma70_r2"/>
    <property type="match status" value="1"/>
</dbReference>
<dbReference type="InterPro" id="IPR000838">
    <property type="entry name" value="RNA_pol_sigma70_ECF_CS"/>
</dbReference>
<keyword evidence="4 6" id="KW-0238">DNA-binding</keyword>
<dbReference type="PANTHER" id="PTHR43133">
    <property type="entry name" value="RNA POLYMERASE ECF-TYPE SIGMA FACTO"/>
    <property type="match status" value="1"/>
</dbReference>
<dbReference type="InterPro" id="IPR013325">
    <property type="entry name" value="RNA_pol_sigma_r2"/>
</dbReference>
<dbReference type="GO" id="GO:0016987">
    <property type="term" value="F:sigma factor activity"/>
    <property type="evidence" value="ECO:0007669"/>
    <property type="project" value="UniProtKB-KW"/>
</dbReference>
<evidence type="ECO:0000256" key="5">
    <source>
        <dbReference type="ARBA" id="ARBA00023163"/>
    </source>
</evidence>
<evidence type="ECO:0000313" key="9">
    <source>
        <dbReference type="Proteomes" id="UP000321353"/>
    </source>
</evidence>
<dbReference type="GO" id="GO:0003677">
    <property type="term" value="F:DNA binding"/>
    <property type="evidence" value="ECO:0007669"/>
    <property type="project" value="UniProtKB-KW"/>
</dbReference>
<organism evidence="8 9">
    <name type="scientific">Stieleria maiorica</name>
    <dbReference type="NCBI Taxonomy" id="2795974"/>
    <lineage>
        <taxon>Bacteria</taxon>
        <taxon>Pseudomonadati</taxon>
        <taxon>Planctomycetota</taxon>
        <taxon>Planctomycetia</taxon>
        <taxon>Pirellulales</taxon>
        <taxon>Pirellulaceae</taxon>
        <taxon>Stieleria</taxon>
    </lineage>
</organism>
<dbReference type="GO" id="GO:0006352">
    <property type="term" value="P:DNA-templated transcription initiation"/>
    <property type="evidence" value="ECO:0007669"/>
    <property type="project" value="InterPro"/>
</dbReference>